<evidence type="ECO:0000256" key="1">
    <source>
        <dbReference type="ARBA" id="ARBA00008520"/>
    </source>
</evidence>
<dbReference type="Proteomes" id="UP001431784">
    <property type="component" value="Unassembled WGS sequence"/>
</dbReference>
<evidence type="ECO:0000313" key="4">
    <source>
        <dbReference type="EMBL" id="MDD7972992.1"/>
    </source>
</evidence>
<keyword evidence="2" id="KW-0813">Transport</keyword>
<dbReference type="SUPFAM" id="SSF53850">
    <property type="entry name" value="Periplasmic binding protein-like II"/>
    <property type="match status" value="1"/>
</dbReference>
<organism evidence="4 5">
    <name type="scientific">Roseinatronobacter alkalisoli</name>
    <dbReference type="NCBI Taxonomy" id="3028235"/>
    <lineage>
        <taxon>Bacteria</taxon>
        <taxon>Pseudomonadati</taxon>
        <taxon>Pseudomonadota</taxon>
        <taxon>Alphaproteobacteria</taxon>
        <taxon>Rhodobacterales</taxon>
        <taxon>Paracoccaceae</taxon>
        <taxon>Roseinatronobacter</taxon>
    </lineage>
</organism>
<comment type="similarity">
    <text evidence="1">Belongs to the bacterial solute-binding protein 1 family.</text>
</comment>
<reference evidence="4" key="1">
    <citation type="submission" date="2023-02" db="EMBL/GenBank/DDBJ databases">
        <title>Description of Roseinatronobacter alkalisoli sp. nov., an alkaliphilic bacerium isolated from soda soil.</title>
        <authorList>
            <person name="Wei W."/>
        </authorList>
    </citation>
    <scope>NUCLEOTIDE SEQUENCE</scope>
    <source>
        <strain evidence="4">HJB301</strain>
    </source>
</reference>
<evidence type="ECO:0000256" key="3">
    <source>
        <dbReference type="SAM" id="SignalP"/>
    </source>
</evidence>
<evidence type="ECO:0000313" key="5">
    <source>
        <dbReference type="Proteomes" id="UP001431784"/>
    </source>
</evidence>
<gene>
    <name evidence="4" type="ORF">PUT78_18060</name>
</gene>
<dbReference type="EMBL" id="JAQZSM010000023">
    <property type="protein sequence ID" value="MDD7972992.1"/>
    <property type="molecule type" value="Genomic_DNA"/>
</dbReference>
<dbReference type="Gene3D" id="3.40.190.10">
    <property type="entry name" value="Periplasmic binding protein-like II"/>
    <property type="match status" value="2"/>
</dbReference>
<proteinExistence type="inferred from homology"/>
<sequence length="458" mass="49744">MTQMTPPARRFRTPALCLIALLPCSAGNASDILFTQGEGPFTWDSYTAFSEAHDYSGQTLRIAGSSTGEDKTKLDNMIAYFNAATGANVALSGSDSFEQDIVIGFQANSAPDIAMFPQPGLARDMAAAGNLQALPDETADWYRETFAAGESWADLATFTGPDGEAAVYGIFFGTDVKSLVWYVPENFEENGYDIPQSMEELRDLTQQIADDGLTPWCIGLGSGAATGWPGTDWIEDFMLRLHPVEVYDNWVSNDMPFDDPRVIEAFAEFGWFVLNNAFVDGGPSGVASVDFRDSPDGLFSFPPDCLMHKQASFIPSFFPAGVQVGEDVDFFYFPAYESRDLGKPIMGSGGLVSATNNRDVTLGFLEFLKTPFAHEVAIAQEQFLTAHMGANPDAYASATQRALGEILISATTFRFDGSDLMPGEIGTSAFWTGMVDFVTGTPAETVTSTIEARWNQIR</sequence>
<comment type="caution">
    <text evidence="4">The sequence shown here is derived from an EMBL/GenBank/DDBJ whole genome shotgun (WGS) entry which is preliminary data.</text>
</comment>
<feature type="chain" id="PRO_5047373298" evidence="3">
    <location>
        <begin position="30"/>
        <end position="458"/>
    </location>
</feature>
<dbReference type="PANTHER" id="PTHR43649:SF29">
    <property type="entry name" value="OSMOPROTECTIVE COMPOUNDS-BINDING PROTEIN GGTB"/>
    <property type="match status" value="1"/>
</dbReference>
<dbReference type="InterPro" id="IPR050490">
    <property type="entry name" value="Bact_solute-bd_prot1"/>
</dbReference>
<protein>
    <submittedName>
        <fullName evidence="4">ABC transporter substrate-binding protein</fullName>
    </submittedName>
</protein>
<keyword evidence="3" id="KW-0732">Signal</keyword>
<keyword evidence="5" id="KW-1185">Reference proteome</keyword>
<feature type="signal peptide" evidence="3">
    <location>
        <begin position="1"/>
        <end position="29"/>
    </location>
</feature>
<accession>A0ABT5TFR1</accession>
<evidence type="ECO:0000256" key="2">
    <source>
        <dbReference type="ARBA" id="ARBA00022448"/>
    </source>
</evidence>
<dbReference type="PANTHER" id="PTHR43649">
    <property type="entry name" value="ARABINOSE-BINDING PROTEIN-RELATED"/>
    <property type="match status" value="1"/>
</dbReference>
<name>A0ABT5TFR1_9RHOB</name>